<dbReference type="Gene3D" id="1.20.120.1770">
    <property type="match status" value="1"/>
</dbReference>
<keyword evidence="7" id="KW-0249">Electron transport</keyword>
<comment type="cofactor">
    <cofactor evidence="1">
        <name>heme b</name>
        <dbReference type="ChEBI" id="CHEBI:60344"/>
    </cofactor>
</comment>
<feature type="transmembrane region" description="Helical" evidence="12">
    <location>
        <begin position="141"/>
        <end position="161"/>
    </location>
</feature>
<comment type="caution">
    <text evidence="14">The sequence shown here is derived from an EMBL/GenBank/DDBJ whole genome shotgun (WGS) entry which is preliminary data.</text>
</comment>
<evidence type="ECO:0000256" key="10">
    <source>
        <dbReference type="ARBA" id="ARBA00023136"/>
    </source>
</evidence>
<dbReference type="Proteomes" id="UP001233999">
    <property type="component" value="Unassembled WGS sequence"/>
</dbReference>
<keyword evidence="10 12" id="KW-0472">Membrane</keyword>
<dbReference type="PANTHER" id="PTHR15422:SF45">
    <property type="entry name" value="CYTOCHROME B561 DOMAIN-CONTAINING PROTEIN"/>
    <property type="match status" value="1"/>
</dbReference>
<comment type="subcellular location">
    <subcellularLocation>
        <location evidence="2">Membrane</location>
        <topology evidence="2">Multi-pass membrane protein</topology>
    </subcellularLocation>
</comment>
<dbReference type="CDD" id="cd08761">
    <property type="entry name" value="Cyt_b561_CYB561D2_like"/>
    <property type="match status" value="1"/>
</dbReference>
<evidence type="ECO:0000256" key="12">
    <source>
        <dbReference type="SAM" id="Phobius"/>
    </source>
</evidence>
<dbReference type="GO" id="GO:0046872">
    <property type="term" value="F:metal ion binding"/>
    <property type="evidence" value="ECO:0007669"/>
    <property type="project" value="UniProtKB-KW"/>
</dbReference>
<evidence type="ECO:0000256" key="2">
    <source>
        <dbReference type="ARBA" id="ARBA00004141"/>
    </source>
</evidence>
<feature type="transmembrane region" description="Helical" evidence="12">
    <location>
        <begin position="36"/>
        <end position="56"/>
    </location>
</feature>
<keyword evidence="15" id="KW-1185">Reference proteome</keyword>
<keyword evidence="8 12" id="KW-1133">Transmembrane helix</keyword>
<protein>
    <recommendedName>
        <fullName evidence="11">ascorbate ferrireductase (transmembrane)</fullName>
        <ecNumber evidence="11">7.2.1.3</ecNumber>
    </recommendedName>
</protein>
<dbReference type="InterPro" id="IPR006593">
    <property type="entry name" value="Cyt_b561/ferric_Rdtase_TM"/>
</dbReference>
<dbReference type="SMART" id="SM00665">
    <property type="entry name" value="B561"/>
    <property type="match status" value="1"/>
</dbReference>
<keyword evidence="6" id="KW-0479">Metal-binding</keyword>
<dbReference type="EC" id="7.2.1.3" evidence="11"/>
<feature type="domain" description="Cytochrome b561" evidence="13">
    <location>
        <begin position="1"/>
        <end position="165"/>
    </location>
</feature>
<evidence type="ECO:0000256" key="1">
    <source>
        <dbReference type="ARBA" id="ARBA00001970"/>
    </source>
</evidence>
<dbReference type="Pfam" id="PF03188">
    <property type="entry name" value="Cytochrom_B561"/>
    <property type="match status" value="1"/>
</dbReference>
<dbReference type="GO" id="GO:0016020">
    <property type="term" value="C:membrane"/>
    <property type="evidence" value="ECO:0007669"/>
    <property type="project" value="UniProtKB-SubCell"/>
</dbReference>
<name>A0AAD8E819_DIPPU</name>
<dbReference type="GO" id="GO:0140575">
    <property type="term" value="F:transmembrane monodehydroascorbate reductase activity"/>
    <property type="evidence" value="ECO:0007669"/>
    <property type="project" value="InterPro"/>
</dbReference>
<evidence type="ECO:0000313" key="15">
    <source>
        <dbReference type="Proteomes" id="UP001233999"/>
    </source>
</evidence>
<keyword evidence="9" id="KW-0408">Iron</keyword>
<evidence type="ECO:0000256" key="9">
    <source>
        <dbReference type="ARBA" id="ARBA00023004"/>
    </source>
</evidence>
<accession>A0AAD8E819</accession>
<evidence type="ECO:0000256" key="3">
    <source>
        <dbReference type="ARBA" id="ARBA00022448"/>
    </source>
</evidence>
<evidence type="ECO:0000256" key="7">
    <source>
        <dbReference type="ARBA" id="ARBA00022982"/>
    </source>
</evidence>
<keyword evidence="5 12" id="KW-0812">Transmembrane</keyword>
<reference evidence="14" key="2">
    <citation type="submission" date="2023-05" db="EMBL/GenBank/DDBJ databases">
        <authorList>
            <person name="Fouks B."/>
        </authorList>
    </citation>
    <scope>NUCLEOTIDE SEQUENCE</scope>
    <source>
        <strain evidence="14">Stay&amp;Tobe</strain>
        <tissue evidence="14">Testes</tissue>
    </source>
</reference>
<sequence length="175" mass="19166">MTVGSLLLMAEAVMVISPDNLIGSKLSHQGRVRTHWILQAAAAGCIFAGFLVIVISKNIHNKKHFHSWHAIIGLVLIICMGLASSGGVFTLYSLKLKKIIKPAKMKLIHNLAGIVTFLIGVIVEILGLYTHWFNRHSSPTAQVICIVFLVLAAIFTLEGALKSAYSRFKSLYQSI</sequence>
<evidence type="ECO:0000256" key="6">
    <source>
        <dbReference type="ARBA" id="ARBA00022723"/>
    </source>
</evidence>
<evidence type="ECO:0000259" key="13">
    <source>
        <dbReference type="PROSITE" id="PS50939"/>
    </source>
</evidence>
<evidence type="ECO:0000313" key="14">
    <source>
        <dbReference type="EMBL" id="KAJ9580735.1"/>
    </source>
</evidence>
<evidence type="ECO:0000256" key="4">
    <source>
        <dbReference type="ARBA" id="ARBA00022617"/>
    </source>
</evidence>
<feature type="transmembrane region" description="Helical" evidence="12">
    <location>
        <begin position="107"/>
        <end position="129"/>
    </location>
</feature>
<keyword evidence="4" id="KW-0349">Heme</keyword>
<dbReference type="PANTHER" id="PTHR15422">
    <property type="entry name" value="OS05G0565100 PROTEIN"/>
    <property type="match status" value="1"/>
</dbReference>
<dbReference type="PROSITE" id="PS50939">
    <property type="entry name" value="CYTOCHROME_B561"/>
    <property type="match status" value="1"/>
</dbReference>
<dbReference type="InterPro" id="IPR045150">
    <property type="entry name" value="CYB561D1/2"/>
</dbReference>
<evidence type="ECO:0000256" key="8">
    <source>
        <dbReference type="ARBA" id="ARBA00022989"/>
    </source>
</evidence>
<keyword evidence="3" id="KW-0813">Transport</keyword>
<dbReference type="EMBL" id="JASPKZ010008178">
    <property type="protein sequence ID" value="KAJ9580735.1"/>
    <property type="molecule type" value="Genomic_DNA"/>
</dbReference>
<dbReference type="GO" id="GO:0140571">
    <property type="term" value="F:transmembrane ascorbate ferrireductase activity"/>
    <property type="evidence" value="ECO:0007669"/>
    <property type="project" value="UniProtKB-EC"/>
</dbReference>
<gene>
    <name evidence="14" type="ORF">L9F63_024086</name>
</gene>
<organism evidence="14 15">
    <name type="scientific">Diploptera punctata</name>
    <name type="common">Pacific beetle cockroach</name>
    <dbReference type="NCBI Taxonomy" id="6984"/>
    <lineage>
        <taxon>Eukaryota</taxon>
        <taxon>Metazoa</taxon>
        <taxon>Ecdysozoa</taxon>
        <taxon>Arthropoda</taxon>
        <taxon>Hexapoda</taxon>
        <taxon>Insecta</taxon>
        <taxon>Pterygota</taxon>
        <taxon>Neoptera</taxon>
        <taxon>Polyneoptera</taxon>
        <taxon>Dictyoptera</taxon>
        <taxon>Blattodea</taxon>
        <taxon>Blaberoidea</taxon>
        <taxon>Blaberidae</taxon>
        <taxon>Diplopterinae</taxon>
        <taxon>Diploptera</taxon>
    </lineage>
</organism>
<feature type="transmembrane region" description="Helical" evidence="12">
    <location>
        <begin position="68"/>
        <end position="95"/>
    </location>
</feature>
<reference evidence="14" key="1">
    <citation type="journal article" date="2023" name="IScience">
        <title>Live-bearing cockroach genome reveals convergent evolutionary mechanisms linked to viviparity in insects and beyond.</title>
        <authorList>
            <person name="Fouks B."/>
            <person name="Harrison M.C."/>
            <person name="Mikhailova A.A."/>
            <person name="Marchal E."/>
            <person name="English S."/>
            <person name="Carruthers M."/>
            <person name="Jennings E.C."/>
            <person name="Chiamaka E.L."/>
            <person name="Frigard R.A."/>
            <person name="Pippel M."/>
            <person name="Attardo G.M."/>
            <person name="Benoit J.B."/>
            <person name="Bornberg-Bauer E."/>
            <person name="Tobe S.S."/>
        </authorList>
    </citation>
    <scope>NUCLEOTIDE SEQUENCE</scope>
    <source>
        <strain evidence="14">Stay&amp;Tobe</strain>
    </source>
</reference>
<proteinExistence type="predicted"/>
<dbReference type="AlphaFoldDB" id="A0AAD8E819"/>
<evidence type="ECO:0000256" key="11">
    <source>
        <dbReference type="ARBA" id="ARBA00024225"/>
    </source>
</evidence>
<evidence type="ECO:0000256" key="5">
    <source>
        <dbReference type="ARBA" id="ARBA00022692"/>
    </source>
</evidence>